<reference evidence="2" key="2">
    <citation type="submission" date="2015-01" db="EMBL/GenBank/DDBJ databases">
        <title>Evolutionary Origins and Diversification of the Mycorrhizal Mutualists.</title>
        <authorList>
            <consortium name="DOE Joint Genome Institute"/>
            <consortium name="Mycorrhizal Genomics Consortium"/>
            <person name="Kohler A."/>
            <person name="Kuo A."/>
            <person name="Nagy L.G."/>
            <person name="Floudas D."/>
            <person name="Copeland A."/>
            <person name="Barry K.W."/>
            <person name="Cichocki N."/>
            <person name="Veneault-Fourrey C."/>
            <person name="LaButti K."/>
            <person name="Lindquist E.A."/>
            <person name="Lipzen A."/>
            <person name="Lundell T."/>
            <person name="Morin E."/>
            <person name="Murat C."/>
            <person name="Riley R."/>
            <person name="Ohm R."/>
            <person name="Sun H."/>
            <person name="Tunlid A."/>
            <person name="Henrissat B."/>
            <person name="Grigoriev I.V."/>
            <person name="Hibbett D.S."/>
            <person name="Martin F."/>
        </authorList>
    </citation>
    <scope>NUCLEOTIDE SEQUENCE [LARGE SCALE GENOMIC DNA]</scope>
    <source>
        <strain evidence="2">MUT 4182</strain>
    </source>
</reference>
<name>A0A0C3M1B6_9AGAM</name>
<dbReference type="Proteomes" id="UP000054248">
    <property type="component" value="Unassembled WGS sequence"/>
</dbReference>
<dbReference type="HOGENOM" id="CLU_038506_0_0_1"/>
<sequence>MSAESPKLTANQRCRTPTFSAQQPSIFPISELPPELFGLILRFSLPRIDPMEWIWKSDECVPYIRELYKLRRVSTTWRDAIDGTPSLWMLVSSSWPREVVDTALLRSAAGPLIVHHIPRAWDITSVSTEFIHLVNPHRSRWVAAVFALPVQVLPEITDVPIPRLDTLKLALTDGSFAWGNNRTIPCTPIFANTLANIEHIHLNHLPFDWKEVAGTFGRLRTLMLTNLRHCITFDLLFQVIGKNPLLEEIVLIEIEPSGGSPILGSLDPVLPSRLRIFRVSGRVKPLDNIISRVQLPPTLEALVIVARAAWSDNHPSLWVKMVSPLSATVQRLHEKHGGSTIFLMDEAECTWKTETRAKGFKLTLQKLRPAQALKCVASLANTLHCAKNIPDLSFATESTFVEDADILAALITIRTLTYIQRSIDVGNLQIARFLDALGTTNPDNNSHNISFQSLKYLKLRKWRADIDGVTQAIKQRYSMGLGVESSRPHQKLRIDFTASRAVWFEDPERPKVIISMDKIKELRDIEGVRSVGSGCSTEQPGMLAVVWSEEEGREVWG</sequence>
<proteinExistence type="predicted"/>
<reference evidence="1 2" key="1">
    <citation type="submission" date="2014-04" db="EMBL/GenBank/DDBJ databases">
        <authorList>
            <consortium name="DOE Joint Genome Institute"/>
            <person name="Kuo A."/>
            <person name="Girlanda M."/>
            <person name="Perotto S."/>
            <person name="Kohler A."/>
            <person name="Nagy L.G."/>
            <person name="Floudas D."/>
            <person name="Copeland A."/>
            <person name="Barry K.W."/>
            <person name="Cichocki N."/>
            <person name="Veneault-Fourrey C."/>
            <person name="LaButti K."/>
            <person name="Lindquist E.A."/>
            <person name="Lipzen A."/>
            <person name="Lundell T."/>
            <person name="Morin E."/>
            <person name="Murat C."/>
            <person name="Sun H."/>
            <person name="Tunlid A."/>
            <person name="Henrissat B."/>
            <person name="Grigoriev I.V."/>
            <person name="Hibbett D.S."/>
            <person name="Martin F."/>
            <person name="Nordberg H.P."/>
            <person name="Cantor M.N."/>
            <person name="Hua S.X."/>
        </authorList>
    </citation>
    <scope>NUCLEOTIDE SEQUENCE [LARGE SCALE GENOMIC DNA]</scope>
    <source>
        <strain evidence="1 2">MUT 4182</strain>
    </source>
</reference>
<accession>A0A0C3M1B6</accession>
<organism evidence="1 2">
    <name type="scientific">Tulasnella calospora MUT 4182</name>
    <dbReference type="NCBI Taxonomy" id="1051891"/>
    <lineage>
        <taxon>Eukaryota</taxon>
        <taxon>Fungi</taxon>
        <taxon>Dikarya</taxon>
        <taxon>Basidiomycota</taxon>
        <taxon>Agaricomycotina</taxon>
        <taxon>Agaricomycetes</taxon>
        <taxon>Cantharellales</taxon>
        <taxon>Tulasnellaceae</taxon>
        <taxon>Tulasnella</taxon>
    </lineage>
</organism>
<gene>
    <name evidence="1" type="ORF">M407DRAFT_23305</name>
</gene>
<dbReference type="AlphaFoldDB" id="A0A0C3M1B6"/>
<protein>
    <recommendedName>
        <fullName evidence="3">F-box domain-containing protein</fullName>
    </recommendedName>
</protein>
<dbReference type="EMBL" id="KN823008">
    <property type="protein sequence ID" value="KIO27492.1"/>
    <property type="molecule type" value="Genomic_DNA"/>
</dbReference>
<evidence type="ECO:0000313" key="2">
    <source>
        <dbReference type="Proteomes" id="UP000054248"/>
    </source>
</evidence>
<keyword evidence="2" id="KW-1185">Reference proteome</keyword>
<evidence type="ECO:0008006" key="3">
    <source>
        <dbReference type="Google" id="ProtNLM"/>
    </source>
</evidence>
<dbReference type="OrthoDB" id="3187814at2759"/>
<evidence type="ECO:0000313" key="1">
    <source>
        <dbReference type="EMBL" id="KIO27492.1"/>
    </source>
</evidence>